<dbReference type="CDD" id="cd00397">
    <property type="entry name" value="DNA_BRE_C"/>
    <property type="match status" value="1"/>
</dbReference>
<dbReference type="GO" id="GO:0015074">
    <property type="term" value="P:DNA integration"/>
    <property type="evidence" value="ECO:0007669"/>
    <property type="project" value="InterPro"/>
</dbReference>
<keyword evidence="1" id="KW-1017">Isopeptide bond</keyword>
<dbReference type="OrthoDB" id="9976041at2759"/>
<dbReference type="EMBL" id="CAJPWZ010001496">
    <property type="protein sequence ID" value="CAG2216905.1"/>
    <property type="molecule type" value="Genomic_DNA"/>
</dbReference>
<dbReference type="InterPro" id="IPR021893">
    <property type="entry name" value="ZMYM2-like_C"/>
</dbReference>
<evidence type="ECO:0000259" key="5">
    <source>
        <dbReference type="PROSITE" id="PS51898"/>
    </source>
</evidence>
<keyword evidence="3" id="KW-0832">Ubl conjugation</keyword>
<keyword evidence="7" id="KW-1185">Reference proteome</keyword>
<dbReference type="Pfam" id="PF12012">
    <property type="entry name" value="DUF3504"/>
    <property type="match status" value="1"/>
</dbReference>
<keyword evidence="4" id="KW-0233">DNA recombination</keyword>
<name>A0A8S3S8A8_MYTED</name>
<dbReference type="InterPro" id="IPR057926">
    <property type="entry name" value="QRICH1_dom"/>
</dbReference>
<dbReference type="Pfam" id="PF25561">
    <property type="entry name" value="QRICH1"/>
    <property type="match status" value="1"/>
</dbReference>
<evidence type="ECO:0000256" key="3">
    <source>
        <dbReference type="ARBA" id="ARBA00022843"/>
    </source>
</evidence>
<dbReference type="PANTHER" id="PTHR21446:SF12">
    <property type="entry name" value="POTASSIUM CHANNEL TETRAMERIZATION DOMAIN CONTAINING 1"/>
    <property type="match status" value="1"/>
</dbReference>
<dbReference type="Proteomes" id="UP000683360">
    <property type="component" value="Unassembled WGS sequence"/>
</dbReference>
<dbReference type="GO" id="GO:0003677">
    <property type="term" value="F:DNA binding"/>
    <property type="evidence" value="ECO:0007669"/>
    <property type="project" value="InterPro"/>
</dbReference>
<evidence type="ECO:0000313" key="7">
    <source>
        <dbReference type="Proteomes" id="UP000683360"/>
    </source>
</evidence>
<feature type="domain" description="Tyr recombinase" evidence="5">
    <location>
        <begin position="209"/>
        <end position="419"/>
    </location>
</feature>
<gene>
    <name evidence="6" type="ORF">MEDL_30596</name>
</gene>
<proteinExistence type="predicted"/>
<dbReference type="InterPro" id="IPR002104">
    <property type="entry name" value="Integrase_catalytic"/>
</dbReference>
<dbReference type="PANTHER" id="PTHR21446">
    <property type="entry name" value="DUF3504 DOMAIN-CONTAINING PROTEIN"/>
    <property type="match status" value="1"/>
</dbReference>
<protein>
    <recommendedName>
        <fullName evidence="5">Tyr recombinase domain-containing protein</fullName>
    </recommendedName>
</protein>
<dbReference type="Gene3D" id="1.10.443.10">
    <property type="entry name" value="Intergrase catalytic core"/>
    <property type="match status" value="1"/>
</dbReference>
<evidence type="ECO:0000313" key="6">
    <source>
        <dbReference type="EMBL" id="CAG2216905.1"/>
    </source>
</evidence>
<evidence type="ECO:0000256" key="4">
    <source>
        <dbReference type="ARBA" id="ARBA00023172"/>
    </source>
</evidence>
<dbReference type="SUPFAM" id="SSF56349">
    <property type="entry name" value="DNA breaking-rejoining enzymes"/>
    <property type="match status" value="1"/>
</dbReference>
<dbReference type="InterPro" id="IPR052787">
    <property type="entry name" value="MAVS"/>
</dbReference>
<accession>A0A8S3S8A8</accession>
<dbReference type="InterPro" id="IPR011010">
    <property type="entry name" value="DNA_brk_join_enz"/>
</dbReference>
<dbReference type="GO" id="GO:0006310">
    <property type="term" value="P:DNA recombination"/>
    <property type="evidence" value="ECO:0007669"/>
    <property type="project" value="UniProtKB-KW"/>
</dbReference>
<organism evidence="6 7">
    <name type="scientific">Mytilus edulis</name>
    <name type="common">Blue mussel</name>
    <dbReference type="NCBI Taxonomy" id="6550"/>
    <lineage>
        <taxon>Eukaryota</taxon>
        <taxon>Metazoa</taxon>
        <taxon>Spiralia</taxon>
        <taxon>Lophotrochozoa</taxon>
        <taxon>Mollusca</taxon>
        <taxon>Bivalvia</taxon>
        <taxon>Autobranchia</taxon>
        <taxon>Pteriomorphia</taxon>
        <taxon>Mytilida</taxon>
        <taxon>Mytiloidea</taxon>
        <taxon>Mytilidae</taxon>
        <taxon>Mytilinae</taxon>
        <taxon>Mytilus</taxon>
    </lineage>
</organism>
<comment type="caution">
    <text evidence="6">The sequence shown here is derived from an EMBL/GenBank/DDBJ whole genome shotgun (WGS) entry which is preliminary data.</text>
</comment>
<dbReference type="PROSITE" id="PS51898">
    <property type="entry name" value="TYR_RECOMBINASE"/>
    <property type="match status" value="1"/>
</dbReference>
<evidence type="ECO:0000256" key="2">
    <source>
        <dbReference type="ARBA" id="ARBA00022553"/>
    </source>
</evidence>
<sequence>METVDERGYETDDILSQALDLAEEAEDDSIFITQNSFRTDQDESDTFDHGDINFALDASNLFENDAPVFNQATRSHTASDPINGQESANRFAFLTESEVRKEMEVCVPNNTKRKATWAYNLYCSWKTAAQNQEFSPSIKCALEKDILNLVDEELILLLPLFFTSVKRQDGEEYQSDTIFSIACGLMKYFEINVIPCAKKVVAGVGLFKKKADPIPPPIEEQLWENGHLGTDTPQKLLRTMFWLIGVNFGLRGGQEHRSLTMDNFKICSGYIQYTESISKTYRGGLEHRNIEPHSAKAYSNAQQPDRCIVNVFQLYLSKLPAERPPSVFYFKPLVTCAKPVWFSKQPVGRQKLENIVKDIMNDAGVDGFFTNHSLRATTATRLFNAGVPEQLVREQTGHRSNAIWSYNRPSEGQKRKVSEILQLQKNESDNVQAEDTNNLKCVQLKEGSETVIAGKRPKTGMSLFGLTTLVGLVVGIYCQNDKMIYDITAQAKCTEIKRGATRDCRWAAGMSMQVDQVIAGGKIAAYKIRWGTGWSGWYVPGYNDIDGKVNLRRRKCSMSFKANSLRRVWSYFYDHEHMYIVCKA</sequence>
<keyword evidence="2" id="KW-0597">Phosphoprotein</keyword>
<dbReference type="InterPro" id="IPR013762">
    <property type="entry name" value="Integrase-like_cat_sf"/>
</dbReference>
<reference evidence="6" key="1">
    <citation type="submission" date="2021-03" db="EMBL/GenBank/DDBJ databases">
        <authorList>
            <person name="Bekaert M."/>
        </authorList>
    </citation>
    <scope>NUCLEOTIDE SEQUENCE</scope>
</reference>
<dbReference type="AlphaFoldDB" id="A0A8S3S8A8"/>
<evidence type="ECO:0000256" key="1">
    <source>
        <dbReference type="ARBA" id="ARBA00022499"/>
    </source>
</evidence>